<proteinExistence type="predicted"/>
<dbReference type="Pfam" id="PF09088">
    <property type="entry name" value="MIF4G_like"/>
    <property type="match status" value="1"/>
</dbReference>
<organism evidence="4 5">
    <name type="scientific">Trichoderma asperellum (strain ATCC 204424 / CBS 433.97 / NBRC 101777)</name>
    <dbReference type="NCBI Taxonomy" id="1042311"/>
    <lineage>
        <taxon>Eukaryota</taxon>
        <taxon>Fungi</taxon>
        <taxon>Dikarya</taxon>
        <taxon>Ascomycota</taxon>
        <taxon>Pezizomycotina</taxon>
        <taxon>Sordariomycetes</taxon>
        <taxon>Hypocreomycetidae</taxon>
        <taxon>Hypocreales</taxon>
        <taxon>Hypocreaceae</taxon>
        <taxon>Trichoderma</taxon>
    </lineage>
</organism>
<evidence type="ECO:0000259" key="2">
    <source>
        <dbReference type="Pfam" id="PF09088"/>
    </source>
</evidence>
<keyword evidence="5" id="KW-1185">Reference proteome</keyword>
<feature type="domain" description="MIF4G-like type 2" evidence="3">
    <location>
        <begin position="533"/>
        <end position="777"/>
    </location>
</feature>
<dbReference type="InterPro" id="IPR027159">
    <property type="entry name" value="CBP80"/>
</dbReference>
<evidence type="ECO:0000256" key="1">
    <source>
        <dbReference type="SAM" id="MobiDB-lite"/>
    </source>
</evidence>
<dbReference type="AlphaFoldDB" id="A0A2T3ZB62"/>
<dbReference type="InterPro" id="IPR015174">
    <property type="entry name" value="MIF4G-like_typ-2"/>
</dbReference>
<feature type="domain" description="MIF4G-like type 1" evidence="2">
    <location>
        <begin position="326"/>
        <end position="516"/>
    </location>
</feature>
<reference evidence="4 5" key="1">
    <citation type="submission" date="2016-07" db="EMBL/GenBank/DDBJ databases">
        <title>Multiple horizontal gene transfer events from other fungi enriched the ability of initially mycotrophic Trichoderma (Ascomycota) to feed on dead plant biomass.</title>
        <authorList>
            <consortium name="DOE Joint Genome Institute"/>
            <person name="Aerts A."/>
            <person name="Atanasova L."/>
            <person name="Chenthamara K."/>
            <person name="Zhang J."/>
            <person name="Grujic M."/>
            <person name="Henrissat B."/>
            <person name="Kuo A."/>
            <person name="Salamov A."/>
            <person name="Lipzen A."/>
            <person name="Labutti K."/>
            <person name="Barry K."/>
            <person name="Miao Y."/>
            <person name="Rahimi M.J."/>
            <person name="Shen Q."/>
            <person name="Grigoriev I.V."/>
            <person name="Kubicek C.P."/>
            <person name="Druzhinina I.S."/>
        </authorList>
    </citation>
    <scope>NUCLEOTIDE SEQUENCE [LARGE SCALE GENOMIC DNA]</scope>
    <source>
        <strain evidence="4 5">CBS 433.97</strain>
    </source>
</reference>
<dbReference type="GO" id="GO:0005634">
    <property type="term" value="C:nucleus"/>
    <property type="evidence" value="ECO:0007669"/>
    <property type="project" value="TreeGrafter"/>
</dbReference>
<dbReference type="InterPro" id="IPR016024">
    <property type="entry name" value="ARM-type_fold"/>
</dbReference>
<gene>
    <name evidence="4" type="ORF">M441DRAFT_56846</name>
</gene>
<accession>A0A2T3ZB62</accession>
<dbReference type="GO" id="GO:0000184">
    <property type="term" value="P:nuclear-transcribed mRNA catabolic process, nonsense-mediated decay"/>
    <property type="evidence" value="ECO:0007669"/>
    <property type="project" value="TreeGrafter"/>
</dbReference>
<dbReference type="FunFam" id="1.25.40.180:FF:000035">
    <property type="entry name" value="snRNA cap binding complex subunit (Gcr3)"/>
    <property type="match status" value="1"/>
</dbReference>
<dbReference type="GO" id="GO:0005846">
    <property type="term" value="C:nuclear cap binding complex"/>
    <property type="evidence" value="ECO:0007669"/>
    <property type="project" value="InterPro"/>
</dbReference>
<dbReference type="GO" id="GO:0006406">
    <property type="term" value="P:mRNA export from nucleus"/>
    <property type="evidence" value="ECO:0007669"/>
    <property type="project" value="InterPro"/>
</dbReference>
<name>A0A2T3ZB62_TRIA4</name>
<dbReference type="GO" id="GO:0000339">
    <property type="term" value="F:RNA cap binding"/>
    <property type="evidence" value="ECO:0007669"/>
    <property type="project" value="InterPro"/>
</dbReference>
<feature type="compositionally biased region" description="Basic and acidic residues" evidence="1">
    <location>
        <begin position="18"/>
        <end position="35"/>
    </location>
</feature>
<sequence>MADYDRRQQGSYNRKRRYRDDDDHYDRRQQRRRIDSAPPPVRLRRQLLSIADSPLRRWGEEVQSIARLVADNYDDENLRNTFVNLAMQLVVEQPLKTPFVAAVVLMANTLKPEIVDVILTLATQETESKIAKGEWKLVKLHLKFLACLQACLQGDGIFPLLEELFNRAADLQTASSEDTIGTEIVKIILLTIPYIMAAAPGQFQQKAADLMDKTDIIASEPHALQALVDPYHPDIKNEGSSASLSLCMLLQKQLQAEAAKNWELTCIPRPWNMPLEEIESQDKLANAPKHELPKISIPTTVIAGPRPLFPEVYFSVYSDQDVESVPSTDSVASSLIRDGLTDTINGLHFNRNATARYLIDLDCYFADDTFVKRATPFDELRNATPGKPTWKPEDVAVDIVFAQLFQLPSPEHKLVYYHSVLTEACKLAPAAIAPSLGRAIRYLYNNSPRMDLQLSFRFLDWFSHHLSNFGFTWKWAEWSDDCSLPDIHPIKWFLKGALDKEVRLSFAQRIQKTLPEPYQPLVGPEKEKDVPDFKFDNPDTPFSSEGQEISGLLKRKAPDEEFQPIIDKIQSDASERALDPVVASTDVLMTAICWVGSKSLSHVIACIDRSKSRLLDAANSSPAAQNQILVAVMAYWYAHPGIALSIVEKLVSYSILTPSSIVRWALTADPVADGVIAGESLAQPHIFELVLNTVTKVSSKTRQTLSSPDTDEETRKIEAKAIGDLFSTLNDLLLSWASGSKDEVMETGDGSSEREATIRQWGQRWLRVFKRLGAIEEAFLVEAAKEKPSSSNGGVDAV</sequence>
<dbReference type="EMBL" id="KZ679260">
    <property type="protein sequence ID" value="PTB42051.1"/>
    <property type="molecule type" value="Genomic_DNA"/>
</dbReference>
<protein>
    <recommendedName>
        <fullName evidence="6">MIF4G domain-containing protein</fullName>
    </recommendedName>
</protein>
<evidence type="ECO:0000259" key="3">
    <source>
        <dbReference type="Pfam" id="PF09090"/>
    </source>
</evidence>
<dbReference type="Pfam" id="PF09090">
    <property type="entry name" value="MIF4G_like_2"/>
    <property type="match status" value="1"/>
</dbReference>
<evidence type="ECO:0008006" key="6">
    <source>
        <dbReference type="Google" id="ProtNLM"/>
    </source>
</evidence>
<dbReference type="SUPFAM" id="SSF48371">
    <property type="entry name" value="ARM repeat"/>
    <property type="match status" value="3"/>
</dbReference>
<dbReference type="FunFam" id="1.25.40.180:FF:000079">
    <property type="entry name" value="Related to cap binding protein 80 (Cbp80)"/>
    <property type="match status" value="1"/>
</dbReference>
<dbReference type="OrthoDB" id="10252707at2759"/>
<evidence type="ECO:0000313" key="4">
    <source>
        <dbReference type="EMBL" id="PTB42051.1"/>
    </source>
</evidence>
<dbReference type="PANTHER" id="PTHR12412:SF2">
    <property type="entry name" value="NUCLEAR CAP-BINDING PROTEIN SUBUNIT 1"/>
    <property type="match status" value="1"/>
</dbReference>
<dbReference type="STRING" id="1042311.A0A2T3ZB62"/>
<dbReference type="PANTHER" id="PTHR12412">
    <property type="entry name" value="CAP BINDING PROTEIN"/>
    <property type="match status" value="1"/>
</dbReference>
<dbReference type="Gene3D" id="1.25.40.180">
    <property type="match status" value="3"/>
</dbReference>
<evidence type="ECO:0000313" key="5">
    <source>
        <dbReference type="Proteomes" id="UP000240493"/>
    </source>
</evidence>
<feature type="region of interest" description="Disordered" evidence="1">
    <location>
        <begin position="1"/>
        <end position="38"/>
    </location>
</feature>
<dbReference type="GO" id="GO:0003729">
    <property type="term" value="F:mRNA binding"/>
    <property type="evidence" value="ECO:0007669"/>
    <property type="project" value="TreeGrafter"/>
</dbReference>
<dbReference type="Proteomes" id="UP000240493">
    <property type="component" value="Unassembled WGS sequence"/>
</dbReference>
<dbReference type="InterPro" id="IPR015172">
    <property type="entry name" value="MIF4G-like_typ-1"/>
</dbReference>